<dbReference type="EMBL" id="KK787959">
    <property type="protein sequence ID" value="KDO38493.1"/>
    <property type="molecule type" value="Genomic_DNA"/>
</dbReference>
<dbReference type="Proteomes" id="UP000027120">
    <property type="component" value="Unassembled WGS sequence"/>
</dbReference>
<feature type="non-terminal residue" evidence="1">
    <location>
        <position position="14"/>
    </location>
</feature>
<name>A0A067D6N5_CITSI</name>
<organism evidence="1 2">
    <name type="scientific">Citrus sinensis</name>
    <name type="common">Sweet orange</name>
    <name type="synonym">Citrus aurantium var. sinensis</name>
    <dbReference type="NCBI Taxonomy" id="2711"/>
    <lineage>
        <taxon>Eukaryota</taxon>
        <taxon>Viridiplantae</taxon>
        <taxon>Streptophyta</taxon>
        <taxon>Embryophyta</taxon>
        <taxon>Tracheophyta</taxon>
        <taxon>Spermatophyta</taxon>
        <taxon>Magnoliopsida</taxon>
        <taxon>eudicotyledons</taxon>
        <taxon>Gunneridae</taxon>
        <taxon>Pentapetalae</taxon>
        <taxon>rosids</taxon>
        <taxon>malvids</taxon>
        <taxon>Sapindales</taxon>
        <taxon>Rutaceae</taxon>
        <taxon>Aurantioideae</taxon>
        <taxon>Citrus</taxon>
    </lineage>
</organism>
<reference evidence="1 2" key="1">
    <citation type="submission" date="2014-04" db="EMBL/GenBank/DDBJ databases">
        <authorList>
            <consortium name="International Citrus Genome Consortium"/>
            <person name="Gmitter F."/>
            <person name="Chen C."/>
            <person name="Farmerie W."/>
            <person name="Harkins T."/>
            <person name="Desany B."/>
            <person name="Mohiuddin M."/>
            <person name="Kodira C."/>
            <person name="Borodovsky M."/>
            <person name="Lomsadze A."/>
            <person name="Burns P."/>
            <person name="Jenkins J."/>
            <person name="Prochnik S."/>
            <person name="Shu S."/>
            <person name="Chapman J."/>
            <person name="Pitluck S."/>
            <person name="Schmutz J."/>
            <person name="Rokhsar D."/>
        </authorList>
    </citation>
    <scope>NUCLEOTIDE SEQUENCE</scope>
</reference>
<gene>
    <name evidence="1" type="ORF">CISIN_1g0356421mg</name>
</gene>
<evidence type="ECO:0000313" key="2">
    <source>
        <dbReference type="Proteomes" id="UP000027120"/>
    </source>
</evidence>
<accession>A0A067D6N5</accession>
<proteinExistence type="predicted"/>
<keyword evidence="2" id="KW-1185">Reference proteome</keyword>
<protein>
    <submittedName>
        <fullName evidence="1">Uncharacterized protein</fullName>
    </submittedName>
</protein>
<evidence type="ECO:0000313" key="1">
    <source>
        <dbReference type="EMBL" id="KDO38493.1"/>
    </source>
</evidence>
<sequence>MYSYVWWSNEQNYF</sequence>